<reference evidence="1" key="1">
    <citation type="submission" date="2017-05" db="UniProtKB">
        <authorList>
            <consortium name="EnsemblMetazoa"/>
        </authorList>
    </citation>
    <scope>IDENTIFICATION</scope>
</reference>
<sequence length="203" mass="21317">MTAWAQASFPVRMGGLGICHAVQLAPSCFLSSAAGSRDLVDRILPAHLSQTPLPYVDQANAAWSSAYPSLNPPADVCSVQKAWDSLAAQATFDSLLHEAPDDRVRGRLLAVSSPDSVARLNAAPITSLGLCMHDSTIRSAVAVRLGLPTCLPHPCRLCGANVDQLGTLAFTARGNGPVLQKCSSYITGHFKVPGESLSEGELI</sequence>
<dbReference type="AlphaFoldDB" id="A0A1X7SPG7"/>
<protein>
    <submittedName>
        <fullName evidence="1">Uncharacterized protein</fullName>
    </submittedName>
</protein>
<evidence type="ECO:0000313" key="1">
    <source>
        <dbReference type="EnsemblMetazoa" id="Aqu2.1.03946_001"/>
    </source>
</evidence>
<accession>A0A1X7SPG7</accession>
<name>A0A1X7SPG7_AMPQE</name>
<proteinExistence type="predicted"/>
<dbReference type="InParanoid" id="A0A1X7SPG7"/>
<dbReference type="EnsemblMetazoa" id="Aqu2.1.03946_001">
    <property type="protein sequence ID" value="Aqu2.1.03946_001"/>
    <property type="gene ID" value="Aqu2.1.03946"/>
</dbReference>
<organism evidence="1">
    <name type="scientific">Amphimedon queenslandica</name>
    <name type="common">Sponge</name>
    <dbReference type="NCBI Taxonomy" id="400682"/>
    <lineage>
        <taxon>Eukaryota</taxon>
        <taxon>Metazoa</taxon>
        <taxon>Porifera</taxon>
        <taxon>Demospongiae</taxon>
        <taxon>Heteroscleromorpha</taxon>
        <taxon>Haplosclerida</taxon>
        <taxon>Niphatidae</taxon>
        <taxon>Amphimedon</taxon>
    </lineage>
</organism>